<dbReference type="Gene3D" id="2.10.50.10">
    <property type="entry name" value="Tumor Necrosis Factor Receptor, subunit A, domain 2"/>
    <property type="match status" value="5"/>
</dbReference>
<dbReference type="InterPro" id="IPR056047">
    <property type="entry name" value="CRMPA-like_DUF7630"/>
</dbReference>
<dbReference type="SUPFAM" id="SSF57440">
    <property type="entry name" value="Kringle-like"/>
    <property type="match status" value="1"/>
</dbReference>
<dbReference type="InterPro" id="IPR013806">
    <property type="entry name" value="Kringle-like"/>
</dbReference>
<evidence type="ECO:0000313" key="7">
    <source>
        <dbReference type="Proteomes" id="UP001230268"/>
    </source>
</evidence>
<feature type="signal peptide" evidence="4">
    <location>
        <begin position="1"/>
        <end position="22"/>
    </location>
</feature>
<feature type="transmembrane region" description="Helical" evidence="3">
    <location>
        <begin position="2408"/>
        <end position="2432"/>
    </location>
</feature>
<dbReference type="Proteomes" id="UP001230268">
    <property type="component" value="Unassembled WGS sequence"/>
</dbReference>
<feature type="chain" id="PRO_5041935085" evidence="4">
    <location>
        <begin position="23"/>
        <end position="2740"/>
    </location>
</feature>
<feature type="coiled-coil region" evidence="2">
    <location>
        <begin position="2682"/>
        <end position="2709"/>
    </location>
</feature>
<keyword evidence="1" id="KW-1015">Disulfide bond</keyword>
<feature type="transmembrane region" description="Helical" evidence="3">
    <location>
        <begin position="2112"/>
        <end position="2138"/>
    </location>
</feature>
<feature type="domain" description="EGF-like" evidence="5">
    <location>
        <begin position="1852"/>
        <end position="1902"/>
    </location>
</feature>
<keyword evidence="3" id="KW-0812">Transmembrane</keyword>
<keyword evidence="7" id="KW-1185">Reference proteome</keyword>
<dbReference type="Pfam" id="PF07699">
    <property type="entry name" value="Ephrin_rec_like"/>
    <property type="match status" value="2"/>
</dbReference>
<feature type="transmembrane region" description="Helical" evidence="3">
    <location>
        <begin position="2347"/>
        <end position="2364"/>
    </location>
</feature>
<evidence type="ECO:0000256" key="2">
    <source>
        <dbReference type="SAM" id="Coils"/>
    </source>
</evidence>
<dbReference type="InterPro" id="IPR009030">
    <property type="entry name" value="Growth_fac_rcpt_cys_sf"/>
</dbReference>
<dbReference type="PANTHER" id="PTHR11319:SF35">
    <property type="entry name" value="OUTER MEMBRANE PROTEIN PMPC-RELATED"/>
    <property type="match status" value="1"/>
</dbReference>
<protein>
    <submittedName>
        <fullName evidence="6">G protein-coupled receptor-related domain containing protein</fullName>
    </submittedName>
</protein>
<dbReference type="FunFam" id="2.10.50.10:FF:000032">
    <property type="entry name" value="Uncharacterized protein, isoform A"/>
    <property type="match status" value="1"/>
</dbReference>
<accession>A0AAD8PEV9</accession>
<evidence type="ECO:0000259" key="5">
    <source>
        <dbReference type="SMART" id="SM00181"/>
    </source>
</evidence>
<sequence>MYRMQAVALLCLVSLLPAPSSTQKPYRHQNADDIIEDYIVKTVENVNYMEPKLNPWVKAEEHFAYPFREARTCWPGYDGITSMLQMEMDRYCQSTSSSGITRCARCSMKDKLNCYCVDLFDIDYTVPTRSCVNNCNQLVSCFGETKHAEEGKLVEHWFVESNLHKYCVTSELQQSLDMLCRNQFVARYSDGNLKCHHISNINFKLEAKCWDECGNIVTCLGAPINPSESKTLQIPLIPWRELLKNCPCNEVVRTQPHYQYTGCQNVSVHDNECLNWDADSIPRSLPTHLIPALTGNFCRFLPKYTVLKCYTNKNQLEDCLPRSTPSIVSQPGIIFDLWLKPYIPGYTVKVKFQALGSVCGAGTMLDNVANQSYEFQPYDIYSGRWSTDVAKQNVDSHPSKDGSVNYSVVKGFVALGNRTGNSLICACVYTKVYAPHPRKNACTENSDYTLLVGVLTIKGSTMPKVTIMHRNVNSVSISDAGALPHGIYSMISDRFIERDELDLYGSFYLMPLQRYIDADHLEEKQNTALIGVKRDARVPNSPHIIPRIFIDDDVQHTVINVSKMGEYMLLHRQTELSGAPSSDSPYMTFLQSYSLTGFDVNYIFTLMSVETAGINNIPQSILFRSWKILKPPLAVILCIESTSDTCSSKLGISRRISPTAECDISKGETIWRASGFSLNKAWETVKTFDVFAFVEPGKLLRIGKGEKSKYVDHEMAQLDPNLTEIPNNISTYTLHDEWDFLHLQITHFMDENFRAFAEGSEVNASPAALLAYNAILSDQKFSNNEEAYNNTHQYPKVISFWSMKDSSTVMIFLMKPNGLTPSYLGSFDVDHPISFEVLIQYDKIHAIVLSEGTSVVDKYELLPYKNYGLSFHLSHEYSTCQSEYCVDLKSPTDMKVINYQIECQQGYLVIVTDAAANCIVLLSDDLRELDRLCHETEGINRIIQEPTRVSCTSVSNPESCISFTDNSSQIKTANCFVTQKYSGMIIWIEVHLDTLIMTIQDAYSGYTIGGDIGDTNASLNLPKVALKYPIMVETVSYPVADFVYLIQAESSFVHTFMAAKDVSNAKLMYYGRTQLEKLPFSTFVYIKSVQMTEKKPNSSVDNDYLILLRQPQIIGYNPSNSGYVTIFNVKDTIRVEDFDYKLPDWLVTDEEIEQTPHFLGPNTIYSFLNTYDLDVVNDNADLNYGSITCVDKGATLKNHNVIGRHLDPMDWKAGELEDNVIAISPTDGTLRIHLKKIHQLTLKIRILALGPIDAKCIIKTFSVACKNGYYYDNNADPKLRGCKMCEPGSYNSLKMIKKDFSRFYECTKCDVNESTLLGGSTSSSQCMCGQGYYLNSTKVPRCQPCPPGTWKSVVGSQGCMGGNCYKNSISTVTGSKTEEERQCSCFPGFYYKHSIDNRKECVPCEEGYYCLGGFLGKRTPCPVNTTTKASNIPGLPILASDVAKQLDDCICKAGYEPADPKLLNDPLSQEYRLKSTIVKELEVYGMGNHDVRKLICVPCKKDNYKDSKGSGKCIPCPRNSLTLITGARSVTECNKCAPGYYETNDPTNPCEICSPNHICIGSDPVETDMFRHRGKKLRCPRNAITIPPFDSNVDMINCLCDKGYYNIGENGMTVCEPVPKNTYKDAVGNVGPTECSHGSYTLSTGATSNSECVCGKGTYFDTARMKCTTCPAGKYCLGGRLPNGEHAPPMVCDDTYALTTTEGASGPGDCVCKPGYYPASGSMGVCVECPVNTYKAFTSNDECTACDEHSSTGGKTGATSREQCICAPGYYFNKYCKACGYRDKYCPGGFAKKEDSVNGEDVYETRAPESCPANTEIPPGVDTADSIESCKCAKGYAFVKRDEVTNQKICAPCAPGSYKSSVMDSSCNGLCTQNATSFPGAQHPIQCFCQRGYYYLDDGICAPCVEGAKCDGGLINMDERKLSKMDVVVSHTEHVKPVPIEGYYLDKINTELRKPDDWRFIKCPIKGACLGEKGCSESMTEYLCAECMTGYTNNFKKGALCTQCPNTLMNVLLLVAWYLGLLLVNIVMACLNVSAGFNRRSTHSIVIKIALNYGICMSVLNVVNFNDLALPEEIKSVSLRWFKMMYRENRVYYMSLDCLMQKWFGMNHANSFFYTMLFVAFLPVILLVVVTVLMWIILELFKIKRHSVTRSKLALLHQSRMQGMTYLSERLRDEYANERLFLIFRYIPLPGETHWVRFKHFLEDMIPIYVTVLFSVHGNTTSQMLSLLDCTFITLGQSVHSKYVLRPAMSIKCSLDPKMGYIPYFLLGMGGLIFWGFGIPFFSFLVLLLNRKKLYAPDVRMKYGFLHNGYQQDYWFWEAVVFTRKCLVLVIGSIVIVPSHNLSGSRIWMALSVAVLFLVMQVIYKPFDERDYIVLGRLETHSMIAWSFSLMFFMLAVEGEFEPHNNMYVLMFVTVLNSLFVAEVILELALAYCDNVRSHKRNNGSSLMCKFNRVLAGIAEHRKSREPLIYFNEVERTVDLVMPGTSSWYISEDSNRNFTLNESLYFVHILSRVMNFANMHMKLDIIPMDFPEFIARLTFAVNFHEANKKKAMDMVKSLARGNLNEIVNLSILQNRELRMQSSAIHRFPTIGIQTKEEHIVAPMLLFDQEVLTTGIPLSDFYMSFSIIKMKDPYDIVRTYTEFKVLREAAEKEKIEEQMQKVSHVEEILRRISNPDKKTKEDIFCSDEELQKERKKVQELENAIMRLTEDPLRALEEYEIDGFDFRIQRLGFERHNRPNVN</sequence>
<comment type="caution">
    <text evidence="6">The sequence shown here is derived from an EMBL/GenBank/DDBJ whole genome shotgun (WGS) entry which is preliminary data.</text>
</comment>
<dbReference type="EMBL" id="JAVEPI010000002">
    <property type="protein sequence ID" value="KAK1444063.1"/>
    <property type="molecule type" value="Genomic_DNA"/>
</dbReference>
<feature type="domain" description="EGF-like" evidence="5">
    <location>
        <begin position="1305"/>
        <end position="1343"/>
    </location>
</feature>
<organism evidence="6 7">
    <name type="scientific">Babesia gibsoni</name>
    <dbReference type="NCBI Taxonomy" id="33632"/>
    <lineage>
        <taxon>Eukaryota</taxon>
        <taxon>Sar</taxon>
        <taxon>Alveolata</taxon>
        <taxon>Apicomplexa</taxon>
        <taxon>Aconoidasida</taxon>
        <taxon>Piroplasmida</taxon>
        <taxon>Babesiidae</taxon>
        <taxon>Babesia</taxon>
    </lineage>
</organism>
<feature type="domain" description="EGF-like" evidence="5">
    <location>
        <begin position="1728"/>
        <end position="1777"/>
    </location>
</feature>
<dbReference type="Pfam" id="PF24633">
    <property type="entry name" value="DUF7630"/>
    <property type="match status" value="1"/>
</dbReference>
<keyword evidence="3" id="KW-1133">Transmembrane helix</keyword>
<dbReference type="InterPro" id="IPR056048">
    <property type="entry name" value="CRMPA/B-like_DUF7631"/>
</dbReference>
<keyword evidence="4" id="KW-0732">Signal</keyword>
<proteinExistence type="predicted"/>
<dbReference type="SMART" id="SM00181">
    <property type="entry name" value="EGF"/>
    <property type="match status" value="4"/>
</dbReference>
<evidence type="ECO:0000256" key="1">
    <source>
        <dbReference type="ARBA" id="ARBA00023157"/>
    </source>
</evidence>
<feature type="transmembrane region" description="Helical" evidence="3">
    <location>
        <begin position="2384"/>
        <end position="2401"/>
    </location>
</feature>
<gene>
    <name evidence="6" type="ORF">BgAZ_209390</name>
</gene>
<dbReference type="CDD" id="cd00185">
    <property type="entry name" value="TNFRSF"/>
    <property type="match status" value="2"/>
</dbReference>
<dbReference type="PANTHER" id="PTHR11319">
    <property type="entry name" value="G PROTEIN-COUPLED RECEPTOR-RELATED"/>
    <property type="match status" value="1"/>
</dbReference>
<evidence type="ECO:0000313" key="6">
    <source>
        <dbReference type="EMBL" id="KAK1444063.1"/>
    </source>
</evidence>
<evidence type="ECO:0000256" key="3">
    <source>
        <dbReference type="SAM" id="Phobius"/>
    </source>
</evidence>
<dbReference type="SMART" id="SM01411">
    <property type="entry name" value="Ephrin_rec_like"/>
    <property type="match status" value="9"/>
</dbReference>
<keyword evidence="6" id="KW-0675">Receptor</keyword>
<feature type="transmembrane region" description="Helical" evidence="3">
    <location>
        <begin position="2314"/>
        <end position="2335"/>
    </location>
</feature>
<evidence type="ECO:0000256" key="4">
    <source>
        <dbReference type="SAM" id="SignalP"/>
    </source>
</evidence>
<dbReference type="SUPFAM" id="SSF57184">
    <property type="entry name" value="Growth factor receptor domain"/>
    <property type="match status" value="2"/>
</dbReference>
<feature type="transmembrane region" description="Helical" evidence="3">
    <location>
        <begin position="2045"/>
        <end position="2063"/>
    </location>
</feature>
<dbReference type="InterPro" id="IPR011641">
    <property type="entry name" value="Tyr-kin_ephrin_A/B_rcpt-like"/>
</dbReference>
<dbReference type="Gene3D" id="3.90.640.70">
    <property type="match status" value="2"/>
</dbReference>
<feature type="transmembrane region" description="Helical" evidence="3">
    <location>
        <begin position="2264"/>
        <end position="2289"/>
    </location>
</feature>
<feature type="transmembrane region" description="Helical" evidence="3">
    <location>
        <begin position="2011"/>
        <end position="2033"/>
    </location>
</feature>
<dbReference type="InterPro" id="IPR000742">
    <property type="entry name" value="EGF"/>
</dbReference>
<feature type="domain" description="EGF-like" evidence="5">
    <location>
        <begin position="1344"/>
        <end position="1402"/>
    </location>
</feature>
<keyword evidence="2" id="KW-0175">Coiled coil</keyword>
<reference evidence="6" key="1">
    <citation type="submission" date="2023-08" db="EMBL/GenBank/DDBJ databases">
        <title>Draft sequence of the Babesia gibsoni genome.</title>
        <authorList>
            <person name="Yamagishi J.Y."/>
            <person name="Xuan X.X."/>
        </authorList>
    </citation>
    <scope>NUCLEOTIDE SEQUENCE</scope>
    <source>
        <strain evidence="6">Azabu</strain>
    </source>
</reference>
<keyword evidence="3" id="KW-0472">Membrane</keyword>
<dbReference type="Pfam" id="PF24634">
    <property type="entry name" value="DUF7631"/>
    <property type="match status" value="1"/>
</dbReference>
<name>A0AAD8PEV9_BABGI</name>